<keyword evidence="2 10" id="KW-0812">Transmembrane</keyword>
<dbReference type="InterPro" id="IPR017452">
    <property type="entry name" value="GPCR_Rhodpsn_7TM"/>
</dbReference>
<comment type="subcellular location">
    <subcellularLocation>
        <location evidence="11">Cell membrane</location>
        <topology evidence="11">Multi-pass membrane protein</topology>
    </subcellularLocation>
    <subcellularLocation>
        <location evidence="11">Postsynaptic cell membrane</location>
        <topology evidence="11">Multi-pass membrane protein</topology>
    </subcellularLocation>
</comment>
<sequence>MHKRHKTDKPSPFSFVNNSLVTTEMLIIVFVSGALSFVTAAGNMLVMISIRVNRRLQTVNNYFLFSLACADLIIGVFSMNLYTVYKVKGYWPLGVVVCDLWLVVDYVVSNASNMNLLIISLDRYLCVTRPLTYPARRTPKFAGLMISAGWLLSLLLWLPAILTWQHSEGRRAVRTGECYIQLLSSPAVTLVTALTSFYLPVIAMTVLYARIALASHRRLSRLNSVCESQADSSSANINPLPVPNRQEDFLNANCTIHTNVEKGPPASKDGNFSPSQAISDASAKDPCSISLAVRPNMNLSTKYFGKGRCPISEIIRPFWTNEPGSVPAHDLSPAAQLNRRRPWAARERKMTQIILAVLLAFIITGTPYHVMVLIGTFCHSCIPDTIWTVGYWLCYVNSTINPACYALCNVTFKKTFKKLLLCQYKNISSK</sequence>
<evidence type="ECO:0000256" key="12">
    <source>
        <dbReference type="SAM" id="MobiDB-lite"/>
    </source>
</evidence>
<protein>
    <recommendedName>
        <fullName evidence="11">Muscarinic acetylcholine receptor</fullName>
    </recommendedName>
</protein>
<dbReference type="SUPFAM" id="SSF81321">
    <property type="entry name" value="Family A G protein-coupled receptor-like"/>
    <property type="match status" value="1"/>
</dbReference>
<evidence type="ECO:0000256" key="1">
    <source>
        <dbReference type="ARBA" id="ARBA00022475"/>
    </source>
</evidence>
<dbReference type="PROSITE" id="PS50262">
    <property type="entry name" value="G_PROTEIN_RECEP_F1_2"/>
    <property type="match status" value="1"/>
</dbReference>
<evidence type="ECO:0000256" key="5">
    <source>
        <dbReference type="ARBA" id="ARBA00023040"/>
    </source>
</evidence>
<evidence type="ECO:0000256" key="4">
    <source>
        <dbReference type="ARBA" id="ARBA00023018"/>
    </source>
</evidence>
<dbReference type="CDD" id="cd15049">
    <property type="entry name" value="7tmA_mAChR"/>
    <property type="match status" value="1"/>
</dbReference>
<evidence type="ECO:0000256" key="6">
    <source>
        <dbReference type="ARBA" id="ARBA00023136"/>
    </source>
</evidence>
<dbReference type="PROSITE" id="PS00237">
    <property type="entry name" value="G_PROTEIN_RECEP_F1_1"/>
    <property type="match status" value="1"/>
</dbReference>
<evidence type="ECO:0000256" key="10">
    <source>
        <dbReference type="RuleBase" id="RU000688"/>
    </source>
</evidence>
<evidence type="ECO:0000256" key="2">
    <source>
        <dbReference type="ARBA" id="ARBA00022692"/>
    </source>
</evidence>
<evidence type="ECO:0000313" key="14">
    <source>
        <dbReference type="Ensembl" id="ENSDCDP00010057552.1"/>
    </source>
</evidence>
<comment type="similarity">
    <text evidence="11">Belongs to the G-protein coupled receptor 1 family. Muscarinic acetylcholine receptor subfamily.</text>
</comment>
<keyword evidence="5 10" id="KW-0297">G-protein coupled receptor</keyword>
<keyword evidence="3 11" id="KW-1133">Transmembrane helix</keyword>
<dbReference type="GO" id="GO:0007197">
    <property type="term" value="P:adenylate cyclase-inhibiting G protein-coupled acetylcholine receptor signaling pathway"/>
    <property type="evidence" value="ECO:0007669"/>
    <property type="project" value="TreeGrafter"/>
</dbReference>
<feature type="transmembrane region" description="Helical" evidence="11">
    <location>
        <begin position="141"/>
        <end position="162"/>
    </location>
</feature>
<organism evidence="14 15">
    <name type="scientific">Denticeps clupeoides</name>
    <name type="common">denticle herring</name>
    <dbReference type="NCBI Taxonomy" id="299321"/>
    <lineage>
        <taxon>Eukaryota</taxon>
        <taxon>Metazoa</taxon>
        <taxon>Chordata</taxon>
        <taxon>Craniata</taxon>
        <taxon>Vertebrata</taxon>
        <taxon>Euteleostomi</taxon>
        <taxon>Actinopterygii</taxon>
        <taxon>Neopterygii</taxon>
        <taxon>Teleostei</taxon>
        <taxon>Clupei</taxon>
        <taxon>Clupeiformes</taxon>
        <taxon>Denticipitoidei</taxon>
        <taxon>Denticipitidae</taxon>
        <taxon>Denticeps</taxon>
    </lineage>
</organism>
<feature type="region of interest" description="Disordered" evidence="12">
    <location>
        <begin position="260"/>
        <end position="279"/>
    </location>
</feature>
<dbReference type="PRINTS" id="PR00243">
    <property type="entry name" value="MUSCARINICR"/>
</dbReference>
<dbReference type="Gene3D" id="1.20.1070.10">
    <property type="entry name" value="Rhodopsin 7-helix transmembrane proteins"/>
    <property type="match status" value="1"/>
</dbReference>
<dbReference type="InterPro" id="IPR000995">
    <property type="entry name" value="Musac_Ach_rcpt"/>
</dbReference>
<reference evidence="14" key="2">
    <citation type="submission" date="2025-08" db="UniProtKB">
        <authorList>
            <consortium name="Ensembl"/>
        </authorList>
    </citation>
    <scope>IDENTIFICATION</scope>
</reference>
<feature type="transmembrane region" description="Helical" evidence="11">
    <location>
        <begin position="353"/>
        <end position="377"/>
    </location>
</feature>
<comment type="caution">
    <text evidence="11">Lacks conserved residue(s) required for the propagation of feature annotation.</text>
</comment>
<evidence type="ECO:0000256" key="7">
    <source>
        <dbReference type="ARBA" id="ARBA00023170"/>
    </source>
</evidence>
<dbReference type="AlphaFoldDB" id="A0AAY4EIU8"/>
<feature type="transmembrane region" description="Helical" evidence="11">
    <location>
        <begin position="182"/>
        <end position="209"/>
    </location>
</feature>
<dbReference type="GO" id="GO:0030425">
    <property type="term" value="C:dendrite"/>
    <property type="evidence" value="ECO:0007669"/>
    <property type="project" value="TreeGrafter"/>
</dbReference>
<keyword evidence="1 11" id="KW-1003">Cell membrane</keyword>
<dbReference type="PRINTS" id="PR00237">
    <property type="entry name" value="GPCRRHODOPSN"/>
</dbReference>
<proteinExistence type="inferred from homology"/>
<feature type="transmembrane region" description="Helical" evidence="11">
    <location>
        <begin position="25"/>
        <end position="50"/>
    </location>
</feature>
<dbReference type="GO" id="GO:0016907">
    <property type="term" value="F:G protein-coupled acetylcholine receptor activity"/>
    <property type="evidence" value="ECO:0007669"/>
    <property type="project" value="UniProtKB-UniRule"/>
</dbReference>
<evidence type="ECO:0000313" key="15">
    <source>
        <dbReference type="Proteomes" id="UP000694580"/>
    </source>
</evidence>
<evidence type="ECO:0000259" key="13">
    <source>
        <dbReference type="PROSITE" id="PS50262"/>
    </source>
</evidence>
<evidence type="ECO:0000256" key="8">
    <source>
        <dbReference type="ARBA" id="ARBA00023224"/>
    </source>
</evidence>
<dbReference type="PANTHER" id="PTHR24247">
    <property type="entry name" value="5-HYDROXYTRYPTAMINE RECEPTOR"/>
    <property type="match status" value="1"/>
</dbReference>
<feature type="compositionally biased region" description="Polar residues" evidence="12">
    <location>
        <begin position="270"/>
        <end position="279"/>
    </location>
</feature>
<keyword evidence="7 10" id="KW-0675">Receptor</keyword>
<keyword evidence="15" id="KW-1185">Reference proteome</keyword>
<reference evidence="14" key="3">
    <citation type="submission" date="2025-09" db="UniProtKB">
        <authorList>
            <consortium name="Ensembl"/>
        </authorList>
    </citation>
    <scope>IDENTIFICATION</scope>
</reference>
<dbReference type="PANTHER" id="PTHR24247:SF180">
    <property type="entry name" value="MUSCARINIC ACETYLCHOLINE RECEPTOR M4"/>
    <property type="match status" value="1"/>
</dbReference>
<name>A0AAY4EIU8_9TELE</name>
<dbReference type="GO" id="GO:0007187">
    <property type="term" value="P:G protein-coupled receptor signaling pathway, coupled to cyclic nucleotide second messenger"/>
    <property type="evidence" value="ECO:0007669"/>
    <property type="project" value="TreeGrafter"/>
</dbReference>
<dbReference type="Ensembl" id="ENSDCDT00010068237.1">
    <property type="protein sequence ID" value="ENSDCDP00010057552.1"/>
    <property type="gene ID" value="ENSDCDG00010032578.1"/>
</dbReference>
<dbReference type="GeneTree" id="ENSGT00940000160394"/>
<keyword evidence="6 11" id="KW-0472">Membrane</keyword>
<evidence type="ECO:0000256" key="3">
    <source>
        <dbReference type="ARBA" id="ARBA00022989"/>
    </source>
</evidence>
<gene>
    <name evidence="14" type="primary">chrm4b</name>
</gene>
<evidence type="ECO:0000256" key="9">
    <source>
        <dbReference type="ARBA" id="ARBA00023257"/>
    </source>
</evidence>
<evidence type="ECO:0000256" key="11">
    <source>
        <dbReference type="RuleBase" id="RU361191"/>
    </source>
</evidence>
<keyword evidence="8 10" id="KW-0807">Transducer</keyword>
<dbReference type="InterPro" id="IPR000276">
    <property type="entry name" value="GPCR_Rhodpsn"/>
</dbReference>
<reference evidence="14 15" key="1">
    <citation type="submission" date="2020-06" db="EMBL/GenBank/DDBJ databases">
        <authorList>
            <consortium name="Wellcome Sanger Institute Data Sharing"/>
        </authorList>
    </citation>
    <scope>NUCLEOTIDE SEQUENCE [LARGE SCALE GENOMIC DNA]</scope>
</reference>
<feature type="domain" description="G-protein coupled receptors family 1 profile" evidence="13">
    <location>
        <begin position="42"/>
        <end position="405"/>
    </location>
</feature>
<feature type="transmembrane region" description="Helical" evidence="11">
    <location>
        <begin position="62"/>
        <end position="83"/>
    </location>
</feature>
<keyword evidence="4 11" id="KW-0770">Synapse</keyword>
<feature type="transmembrane region" description="Helical" evidence="11">
    <location>
        <begin position="389"/>
        <end position="408"/>
    </location>
</feature>
<dbReference type="GO" id="GO:0004993">
    <property type="term" value="F:G protein-coupled serotonin receptor activity"/>
    <property type="evidence" value="ECO:0007669"/>
    <property type="project" value="TreeGrafter"/>
</dbReference>
<dbReference type="GO" id="GO:0045211">
    <property type="term" value="C:postsynaptic membrane"/>
    <property type="evidence" value="ECO:0007669"/>
    <property type="project" value="UniProtKB-SubCell"/>
</dbReference>
<accession>A0AAY4EIU8</accession>
<dbReference type="Pfam" id="PF00001">
    <property type="entry name" value="7tm_1"/>
    <property type="match status" value="1"/>
</dbReference>
<comment type="function">
    <text evidence="11">The muscarinic acetylcholine receptor mediates various cellular responses, including inhibition of adenylate cyclase, breakdown of phosphoinositides and modulation of potassium channels through the action of G proteins.</text>
</comment>
<dbReference type="Proteomes" id="UP000694580">
    <property type="component" value="Chromosome 17"/>
</dbReference>
<keyword evidence="9 11" id="KW-0628">Postsynaptic cell membrane</keyword>